<evidence type="ECO:0000256" key="2">
    <source>
        <dbReference type="ARBA" id="ARBA00022692"/>
    </source>
</evidence>
<gene>
    <name evidence="6" type="ORF">O3W52_23765</name>
</gene>
<keyword evidence="7" id="KW-1185">Reference proteome</keyword>
<keyword evidence="2 5" id="KW-0812">Transmembrane</keyword>
<sequence length="225" mass="24702">MSDRLEDLIGKGLIIVVFFFFAVQQGAVIMVMIDHRETTDYWGLALTSRALGLLFLCMVVCLTLIRLPPRRNAEGAEPRLSALAGTFILMIIPVLPGGSIGPGLLLFSTVLVAVGFALSIYCLFWLGRSFSIMATARELVTGGPYAIVRHPLYAAEAVSAVGFLIANWSLAAFVVGAAHFAFQFRRMFNEERVLRATFSDYPDYASRVPMLIPRLSRPIPGTERG</sequence>
<evidence type="ECO:0000256" key="4">
    <source>
        <dbReference type="ARBA" id="ARBA00023136"/>
    </source>
</evidence>
<reference evidence="6" key="1">
    <citation type="submission" date="2022-10" db="EMBL/GenBank/DDBJ databases">
        <title>Whole genome sequencing of three plant growth promoting bacteria isolated from Vachellia tortilis subsp. raddiana in Morocco.</title>
        <authorList>
            <person name="Hnini M."/>
            <person name="Zouagui R."/>
            <person name="Zouagui H."/>
            <person name="Chemao Elfihri M.-W."/>
            <person name="Ibrahimi A."/>
            <person name="Sbabou L."/>
            <person name="Aurag J."/>
        </authorList>
    </citation>
    <scope>NUCLEOTIDE SEQUENCE</scope>
    <source>
        <strain evidence="6">LMR678</strain>
    </source>
</reference>
<dbReference type="PANTHER" id="PTHR12714:SF9">
    <property type="entry name" value="PROTEIN-S-ISOPRENYLCYSTEINE O-METHYLTRANSFERASE"/>
    <property type="match status" value="1"/>
</dbReference>
<protein>
    <submittedName>
        <fullName evidence="6">Isoprenylcysteine carboxylmethyltransferase family protein</fullName>
    </submittedName>
</protein>
<dbReference type="EMBL" id="JAPVOI010000004">
    <property type="protein sequence ID" value="MCZ4092974.1"/>
    <property type="molecule type" value="Genomic_DNA"/>
</dbReference>
<comment type="caution">
    <text evidence="6">The sequence shown here is derived from an EMBL/GenBank/DDBJ whole genome shotgun (WGS) entry which is preliminary data.</text>
</comment>
<evidence type="ECO:0000313" key="7">
    <source>
        <dbReference type="Proteomes" id="UP001079430"/>
    </source>
</evidence>
<feature type="transmembrane region" description="Helical" evidence="5">
    <location>
        <begin position="45"/>
        <end position="68"/>
    </location>
</feature>
<accession>A0ABT4KLY6</accession>
<dbReference type="Pfam" id="PF04191">
    <property type="entry name" value="PEMT"/>
    <property type="match status" value="1"/>
</dbReference>
<keyword evidence="4 5" id="KW-0472">Membrane</keyword>
<feature type="transmembrane region" description="Helical" evidence="5">
    <location>
        <begin position="80"/>
        <end position="98"/>
    </location>
</feature>
<comment type="subcellular location">
    <subcellularLocation>
        <location evidence="1">Endomembrane system</location>
        <topology evidence="1">Multi-pass membrane protein</topology>
    </subcellularLocation>
</comment>
<evidence type="ECO:0000313" key="6">
    <source>
        <dbReference type="EMBL" id="MCZ4092974.1"/>
    </source>
</evidence>
<dbReference type="Proteomes" id="UP001079430">
    <property type="component" value="Unassembled WGS sequence"/>
</dbReference>
<dbReference type="Gene3D" id="1.20.120.1630">
    <property type="match status" value="1"/>
</dbReference>
<feature type="transmembrane region" description="Helical" evidence="5">
    <location>
        <begin position="12"/>
        <end position="33"/>
    </location>
</feature>
<evidence type="ECO:0000256" key="3">
    <source>
        <dbReference type="ARBA" id="ARBA00022989"/>
    </source>
</evidence>
<evidence type="ECO:0000256" key="1">
    <source>
        <dbReference type="ARBA" id="ARBA00004127"/>
    </source>
</evidence>
<proteinExistence type="predicted"/>
<name>A0ABT4KLY6_9HYPH</name>
<dbReference type="InterPro" id="IPR007318">
    <property type="entry name" value="Phopholipid_MeTrfase"/>
</dbReference>
<feature type="transmembrane region" description="Helical" evidence="5">
    <location>
        <begin position="161"/>
        <end position="182"/>
    </location>
</feature>
<evidence type="ECO:0000256" key="5">
    <source>
        <dbReference type="SAM" id="Phobius"/>
    </source>
</evidence>
<keyword evidence="3 5" id="KW-1133">Transmembrane helix</keyword>
<organism evidence="6 7">
    <name type="scientific">Sinorhizobium psoraleae</name>
    <dbReference type="NCBI Taxonomy" id="520838"/>
    <lineage>
        <taxon>Bacteria</taxon>
        <taxon>Pseudomonadati</taxon>
        <taxon>Pseudomonadota</taxon>
        <taxon>Alphaproteobacteria</taxon>
        <taxon>Hyphomicrobiales</taxon>
        <taxon>Rhizobiaceae</taxon>
        <taxon>Sinorhizobium/Ensifer group</taxon>
        <taxon>Sinorhizobium</taxon>
    </lineage>
</organism>
<dbReference type="RefSeq" id="WP_269284031.1">
    <property type="nucleotide sequence ID" value="NZ_JAPVOI010000004.1"/>
</dbReference>
<feature type="transmembrane region" description="Helical" evidence="5">
    <location>
        <begin position="104"/>
        <end position="127"/>
    </location>
</feature>
<dbReference type="PANTHER" id="PTHR12714">
    <property type="entry name" value="PROTEIN-S ISOPRENYLCYSTEINE O-METHYLTRANSFERASE"/>
    <property type="match status" value="1"/>
</dbReference>